<organism evidence="1 2">
    <name type="scientific">Alternaria dauci</name>
    <dbReference type="NCBI Taxonomy" id="48095"/>
    <lineage>
        <taxon>Eukaryota</taxon>
        <taxon>Fungi</taxon>
        <taxon>Dikarya</taxon>
        <taxon>Ascomycota</taxon>
        <taxon>Pezizomycotina</taxon>
        <taxon>Dothideomycetes</taxon>
        <taxon>Pleosporomycetidae</taxon>
        <taxon>Pleosporales</taxon>
        <taxon>Pleosporineae</taxon>
        <taxon>Pleosporaceae</taxon>
        <taxon>Alternaria</taxon>
        <taxon>Alternaria sect. Porri</taxon>
    </lineage>
</organism>
<gene>
    <name evidence="1" type="ORF">ACET3X_010023</name>
</gene>
<dbReference type="Proteomes" id="UP001578633">
    <property type="component" value="Chromosome 10"/>
</dbReference>
<accession>A0ABR3U846</accession>
<comment type="caution">
    <text evidence="1">The sequence shown here is derived from an EMBL/GenBank/DDBJ whole genome shotgun (WGS) entry which is preliminary data.</text>
</comment>
<sequence>MDERLRYNSEKLQKLLQLWKDCPIQIHSILSPGIARFFELSKKAAKYEGVRYPQIFLEYLCDASILALQRGEALSDWSESSLLTAWDAAQLSISLTDDPALWESLLPSLTQASIQIIESLQVFDYHREKQSEKPLKWKLILEIQKLGCEGTLDTLQMLRKASSKEDLASKLRDLDEKGLALAEQALDLRQKA</sequence>
<keyword evidence="2" id="KW-1185">Reference proteome</keyword>
<protein>
    <submittedName>
        <fullName evidence="1">Uncharacterized protein</fullName>
    </submittedName>
</protein>
<dbReference type="EMBL" id="JBHGVX010000010">
    <property type="protein sequence ID" value="KAL1792272.1"/>
    <property type="molecule type" value="Genomic_DNA"/>
</dbReference>
<evidence type="ECO:0000313" key="1">
    <source>
        <dbReference type="EMBL" id="KAL1792272.1"/>
    </source>
</evidence>
<proteinExistence type="predicted"/>
<dbReference type="GeneID" id="96090345"/>
<reference evidence="1 2" key="1">
    <citation type="submission" date="2024-09" db="EMBL/GenBank/DDBJ databases">
        <title>T2T genomes of carrot and Alternaria dauci and their utility for understanding host-pathogen interaction during carrot leaf blight disease.</title>
        <authorList>
            <person name="Liu W."/>
            <person name="Xu S."/>
            <person name="Ou C."/>
            <person name="Liu X."/>
            <person name="Zhuang F."/>
            <person name="Deng X.W."/>
        </authorList>
    </citation>
    <scope>NUCLEOTIDE SEQUENCE [LARGE SCALE GENOMIC DNA]</scope>
    <source>
        <strain evidence="1 2">A2016</strain>
    </source>
</reference>
<evidence type="ECO:0000313" key="2">
    <source>
        <dbReference type="Proteomes" id="UP001578633"/>
    </source>
</evidence>
<dbReference type="RefSeq" id="XP_069302856.1">
    <property type="nucleotide sequence ID" value="XM_069456203.1"/>
</dbReference>
<name>A0ABR3U846_9PLEO</name>